<dbReference type="InterPro" id="IPR000504">
    <property type="entry name" value="RRM_dom"/>
</dbReference>
<feature type="domain" description="RRM" evidence="4">
    <location>
        <begin position="795"/>
        <end position="867"/>
    </location>
</feature>
<dbReference type="SUPFAM" id="SSF51197">
    <property type="entry name" value="Clavaminate synthase-like"/>
    <property type="match status" value="1"/>
</dbReference>
<reference evidence="6 7" key="1">
    <citation type="submission" date="2024-04" db="EMBL/GenBank/DDBJ databases">
        <title>genome sequences of Mucor flavus KT1a and Helicostylum pulchrum KT1b strains isolated from the surface of a dry-aged beef.</title>
        <authorList>
            <person name="Toyotome T."/>
            <person name="Hosono M."/>
            <person name="Torimaru M."/>
            <person name="Fukuda K."/>
            <person name="Mikami N."/>
        </authorList>
    </citation>
    <scope>NUCLEOTIDE SEQUENCE [LARGE SCALE GENOMIC DNA]</scope>
    <source>
        <strain evidence="6 7">KT1a</strain>
    </source>
</reference>
<evidence type="ECO:0000256" key="1">
    <source>
        <dbReference type="ARBA" id="ARBA00022737"/>
    </source>
</evidence>
<comment type="caution">
    <text evidence="6">The sequence shown here is derived from an EMBL/GenBank/DDBJ whole genome shotgun (WGS) entry which is preliminary data.</text>
</comment>
<proteinExistence type="predicted"/>
<feature type="domain" description="JmjC" evidence="5">
    <location>
        <begin position="121"/>
        <end position="276"/>
    </location>
</feature>
<dbReference type="SMART" id="SM00558">
    <property type="entry name" value="JmjC"/>
    <property type="match status" value="1"/>
</dbReference>
<sequence>MESEQPIPYYDEPPSYNEFLEKHMIPNRPAVISSKLTEHWPCQKDWVVPTNNTAPDTPRYKPNYSYLRDKFGTAEGEVAKCNKRHFTDQQRKCMTFKAFVDLWEADDGKESLYYLKDCHLARTFPQDEFYTVPDIFRDDWLNEYWTQTGNDDYKFTYMGGDTTFTALHADVYRSYSWSSNVCGIKKWTFFPPGQEDLFKDKFGNLVYDIRVVDKTEFPLFHTAKSIVVYQKDGETIFVPSGWFHQVENIGAAISINQNWADACNLMYTYKSLKKDYNDCLHAIQDIKDGMSAIEFIQETQNLLLVHSGWDWKTLLNILHCIVNNRVNSLVVQPYQPPLAWQMEQIKAVLNQWLQDEGDDLLDYFKNNGDGSLYLKYTELNITPNSRKEKISDWVGTKKKVSANIILIATTTNLHTKQNTDDWKDVYTNIKQMDQFYDATFYAWLKSEENVLVTSIYLHRIANEYPLERIINALEWLTNDWRWESTSILVGHVTVDWCDDKGDLKRAKLLRHLTHQWATNYTATLLSTILMSCPYSNCIHFKRERFLREFTKNWDFSKLSEFFMFLKTKANIDYKFKCILLQEAARRDIVNDIHPIHHKRSSMTMMGDLEPWMDEQYIARIWFHLNANVIVKVIRDKLTFTSSGYAFVDFGSIPAAQFAFDMFNGEFIPNTSCLFKLNWASGGGLIDRKEDRQPEYSIFLGDLSSNCSENMLLSLFQARYRSCKSAKIMTDPHTGLTRGYGFIRFNSQFDQHQAINEMQGFVIGNRPIRISLATPKASHYDSPTSPPVFIPQIQNTTVFIGGLSCPIREEELKKYFSIFGDIVYVKIPPGKGCGFVQFVSRQSAEMAINQMNGYQIGTSRIRLSWGRSQNQPYVKQEMTTKIHPFDQDKGFMTLLDNFPSTTSSLSSNNNAKSIPMCLSDYHIFTQ</sequence>
<dbReference type="EMBL" id="BAABUK010000016">
    <property type="protein sequence ID" value="GAA5813323.1"/>
    <property type="molecule type" value="Genomic_DNA"/>
</dbReference>
<protein>
    <submittedName>
        <fullName evidence="6">Uncharacterized protein</fullName>
    </submittedName>
</protein>
<keyword evidence="7" id="KW-1185">Reference proteome</keyword>
<dbReference type="SMART" id="SM00360">
    <property type="entry name" value="RRM"/>
    <property type="match status" value="3"/>
</dbReference>
<evidence type="ECO:0000259" key="4">
    <source>
        <dbReference type="PROSITE" id="PS50102"/>
    </source>
</evidence>
<evidence type="ECO:0000256" key="2">
    <source>
        <dbReference type="ARBA" id="ARBA00022884"/>
    </source>
</evidence>
<dbReference type="Proteomes" id="UP001473302">
    <property type="component" value="Unassembled WGS sequence"/>
</dbReference>
<keyword evidence="1" id="KW-0677">Repeat</keyword>
<dbReference type="PANTHER" id="PTHR47640">
    <property type="entry name" value="TRNA SELENOCYSTEINE 1-ASSOCIATED PROTEIN 1-RELATED-RELATED"/>
    <property type="match status" value="1"/>
</dbReference>
<accession>A0ABP9Z2J2</accession>
<evidence type="ECO:0000256" key="3">
    <source>
        <dbReference type="PROSITE-ProRule" id="PRU00176"/>
    </source>
</evidence>
<dbReference type="SUPFAM" id="SSF54928">
    <property type="entry name" value="RNA-binding domain, RBD"/>
    <property type="match status" value="2"/>
</dbReference>
<dbReference type="CDD" id="cd12346">
    <property type="entry name" value="RRM3_NGR1_NAM8_like"/>
    <property type="match status" value="1"/>
</dbReference>
<dbReference type="Gene3D" id="2.60.120.650">
    <property type="entry name" value="Cupin"/>
    <property type="match status" value="1"/>
</dbReference>
<dbReference type="Pfam" id="PF13621">
    <property type="entry name" value="Cupin_8"/>
    <property type="match status" value="1"/>
</dbReference>
<dbReference type="InterPro" id="IPR003347">
    <property type="entry name" value="JmjC_dom"/>
</dbReference>
<evidence type="ECO:0000313" key="6">
    <source>
        <dbReference type="EMBL" id="GAA5813323.1"/>
    </source>
</evidence>
<dbReference type="InterPro" id="IPR050825">
    <property type="entry name" value="RBM42_RBP45_47-like"/>
</dbReference>
<feature type="domain" description="RRM" evidence="4">
    <location>
        <begin position="601"/>
        <end position="681"/>
    </location>
</feature>
<evidence type="ECO:0000259" key="5">
    <source>
        <dbReference type="PROSITE" id="PS51184"/>
    </source>
</evidence>
<organism evidence="6 7">
    <name type="scientific">Mucor flavus</name>
    <dbReference type="NCBI Taxonomy" id="439312"/>
    <lineage>
        <taxon>Eukaryota</taxon>
        <taxon>Fungi</taxon>
        <taxon>Fungi incertae sedis</taxon>
        <taxon>Mucoromycota</taxon>
        <taxon>Mucoromycotina</taxon>
        <taxon>Mucoromycetes</taxon>
        <taxon>Mucorales</taxon>
        <taxon>Mucorineae</taxon>
        <taxon>Mucoraceae</taxon>
        <taxon>Mucor</taxon>
    </lineage>
</organism>
<dbReference type="PANTHER" id="PTHR47640:SF10">
    <property type="entry name" value="TRNA SELENOCYSTEINE 1-ASSOCIATED PROTEIN 1-RELATED"/>
    <property type="match status" value="1"/>
</dbReference>
<dbReference type="InterPro" id="IPR035979">
    <property type="entry name" value="RBD_domain_sf"/>
</dbReference>
<dbReference type="Gene3D" id="3.30.70.330">
    <property type="match status" value="3"/>
</dbReference>
<evidence type="ECO:0000313" key="7">
    <source>
        <dbReference type="Proteomes" id="UP001473302"/>
    </source>
</evidence>
<dbReference type="Pfam" id="PF00076">
    <property type="entry name" value="RRM_1"/>
    <property type="match status" value="3"/>
</dbReference>
<dbReference type="InterPro" id="IPR012677">
    <property type="entry name" value="Nucleotide-bd_a/b_plait_sf"/>
</dbReference>
<dbReference type="InterPro" id="IPR041667">
    <property type="entry name" value="Cupin_8"/>
</dbReference>
<name>A0ABP9Z2J2_9FUNG</name>
<gene>
    <name evidence="6" type="ORF">MFLAVUS_006800</name>
</gene>
<dbReference type="CDD" id="cd12344">
    <property type="entry name" value="RRM1_SECp43_like"/>
    <property type="match status" value="1"/>
</dbReference>
<dbReference type="PROSITE" id="PS50102">
    <property type="entry name" value="RRM"/>
    <property type="match status" value="3"/>
</dbReference>
<dbReference type="PROSITE" id="PS51184">
    <property type="entry name" value="JMJC"/>
    <property type="match status" value="1"/>
</dbReference>
<keyword evidence="2 3" id="KW-0694">RNA-binding</keyword>
<feature type="domain" description="RRM" evidence="4">
    <location>
        <begin position="695"/>
        <end position="774"/>
    </location>
</feature>